<comment type="caution">
    <text evidence="10">The sequence shown here is derived from an EMBL/GenBank/DDBJ whole genome shotgun (WGS) entry which is preliminary data.</text>
</comment>
<sequence>MVKFSAEEVVEDETGQVVALRRVILGDDGVGGWVSHHHITVLVTHAASSKRISADPDGEDADSEAEIQAPTLAVRVSSTLSPTVATATATATTPTATQTTTTLKDTRRVWQRLRGRPASVAADPSLLQIGLRFFRPLLRAHVALALANPDSSLPSHKNLIAIASLSSRLRSVPAVYLSPDYEENTRLEDTQSAANITLLAAKLVDLDNSDPQIINLIFSTIKANQALAVKLDQAQKLHISVIQKLASLSQRLDAQNNTIHESLTNKSPPATPPLSPILDQTNTASNNSNITITNQTNVMSIANLMDVDGSEDQQPSATTFFHPRYVQSPPQQLQQLPNLYQQQQNQTINNIAAAKIRYQSKLHYQRPKHSSSVHSVKISATTSSSSVPLRVLKRRLSAPVKTTTETTPTVFSPIDNIGKINFVSIQAAPSFSNTFPHIFGPKGDIPCLIPCAIDQDPYFRLTRDVAVRLKYPKPAIIHAQFFPALQGSGTKMSASKAESAIYITDTAAQIKNKINRHAFSGGGATAELHAQNGGNPDVDVAFQWLKFFLEDDQELAEIERTYRAGTLSTSNLKKRCIEVIGEIVAGIQARRKTVTDEVLKEFMDPNAKKIVQLKTPVGGVVAEKKAQK</sequence>
<dbReference type="InterPro" id="IPR002305">
    <property type="entry name" value="aa-tRNA-synth_Ic"/>
</dbReference>
<evidence type="ECO:0000256" key="5">
    <source>
        <dbReference type="ARBA" id="ARBA00022840"/>
    </source>
</evidence>
<dbReference type="EMBL" id="JADGJH010002082">
    <property type="protein sequence ID" value="KAJ3103910.1"/>
    <property type="molecule type" value="Genomic_DNA"/>
</dbReference>
<evidence type="ECO:0000256" key="9">
    <source>
        <dbReference type="ARBA" id="ARBA00049929"/>
    </source>
</evidence>
<dbReference type="GO" id="GO:0005737">
    <property type="term" value="C:cytoplasm"/>
    <property type="evidence" value="ECO:0007669"/>
    <property type="project" value="TreeGrafter"/>
</dbReference>
<dbReference type="GO" id="GO:0004830">
    <property type="term" value="F:tryptophan-tRNA ligase activity"/>
    <property type="evidence" value="ECO:0007669"/>
    <property type="project" value="UniProtKB-EC"/>
</dbReference>
<keyword evidence="3" id="KW-0436">Ligase</keyword>
<dbReference type="PANTHER" id="PTHR10055:SF1">
    <property type="entry name" value="TRYPTOPHAN--TRNA LIGASE, CYTOPLASMIC"/>
    <property type="match status" value="1"/>
</dbReference>
<dbReference type="Gene3D" id="1.10.240.10">
    <property type="entry name" value="Tyrosyl-Transfer RNA Synthetase"/>
    <property type="match status" value="1"/>
</dbReference>
<dbReference type="PANTHER" id="PTHR10055">
    <property type="entry name" value="TRYPTOPHANYL-TRNA SYNTHETASE"/>
    <property type="match status" value="1"/>
</dbReference>
<keyword evidence="5" id="KW-0067">ATP-binding</keyword>
<organism evidence="10 11">
    <name type="scientific">Physocladia obscura</name>
    <dbReference type="NCBI Taxonomy" id="109957"/>
    <lineage>
        <taxon>Eukaryota</taxon>
        <taxon>Fungi</taxon>
        <taxon>Fungi incertae sedis</taxon>
        <taxon>Chytridiomycota</taxon>
        <taxon>Chytridiomycota incertae sedis</taxon>
        <taxon>Chytridiomycetes</taxon>
        <taxon>Chytridiales</taxon>
        <taxon>Chytriomycetaceae</taxon>
        <taxon>Physocladia</taxon>
    </lineage>
</organism>
<dbReference type="Pfam" id="PF00579">
    <property type="entry name" value="tRNA-synt_1b"/>
    <property type="match status" value="1"/>
</dbReference>
<dbReference type="SUPFAM" id="SSF52374">
    <property type="entry name" value="Nucleotidylyl transferase"/>
    <property type="match status" value="1"/>
</dbReference>
<keyword evidence="6" id="KW-0648">Protein biosynthesis</keyword>
<evidence type="ECO:0000256" key="6">
    <source>
        <dbReference type="ARBA" id="ARBA00022917"/>
    </source>
</evidence>
<keyword evidence="4" id="KW-0547">Nucleotide-binding</keyword>
<dbReference type="PRINTS" id="PR01039">
    <property type="entry name" value="TRNASYNTHTRP"/>
</dbReference>
<reference evidence="10" key="1">
    <citation type="submission" date="2020-05" db="EMBL/GenBank/DDBJ databases">
        <title>Phylogenomic resolution of chytrid fungi.</title>
        <authorList>
            <person name="Stajich J.E."/>
            <person name="Amses K."/>
            <person name="Simmons R."/>
            <person name="Seto K."/>
            <person name="Myers J."/>
            <person name="Bonds A."/>
            <person name="Quandt C.A."/>
            <person name="Barry K."/>
            <person name="Liu P."/>
            <person name="Grigoriev I."/>
            <person name="Longcore J.E."/>
            <person name="James T.Y."/>
        </authorList>
    </citation>
    <scope>NUCLEOTIDE SEQUENCE</scope>
    <source>
        <strain evidence="10">JEL0513</strain>
    </source>
</reference>
<evidence type="ECO:0000256" key="1">
    <source>
        <dbReference type="ARBA" id="ARBA00005594"/>
    </source>
</evidence>
<dbReference type="Proteomes" id="UP001211907">
    <property type="component" value="Unassembled WGS sequence"/>
</dbReference>
<evidence type="ECO:0000256" key="3">
    <source>
        <dbReference type="ARBA" id="ARBA00022598"/>
    </source>
</evidence>
<keyword evidence="7" id="KW-0030">Aminoacyl-tRNA synthetase</keyword>
<dbReference type="Gene3D" id="3.40.50.620">
    <property type="entry name" value="HUPs"/>
    <property type="match status" value="1"/>
</dbReference>
<comment type="similarity">
    <text evidence="1">Belongs to the class-I aminoacyl-tRNA synthetase family.</text>
</comment>
<evidence type="ECO:0000313" key="11">
    <source>
        <dbReference type="Proteomes" id="UP001211907"/>
    </source>
</evidence>
<keyword evidence="11" id="KW-1185">Reference proteome</keyword>
<dbReference type="InterPro" id="IPR002306">
    <property type="entry name" value="Trp-tRNA-ligase"/>
</dbReference>
<dbReference type="FunFam" id="3.40.50.620:FF:000654">
    <property type="entry name" value="Protein CBR-WARS-1"/>
    <property type="match status" value="1"/>
</dbReference>
<accession>A0AAD5SVF2</accession>
<evidence type="ECO:0000256" key="2">
    <source>
        <dbReference type="ARBA" id="ARBA00013161"/>
    </source>
</evidence>
<dbReference type="GO" id="GO:0006436">
    <property type="term" value="P:tryptophanyl-tRNA aminoacylation"/>
    <property type="evidence" value="ECO:0007669"/>
    <property type="project" value="InterPro"/>
</dbReference>
<gene>
    <name evidence="10" type="ORF">HK100_004134</name>
</gene>
<evidence type="ECO:0000256" key="7">
    <source>
        <dbReference type="ARBA" id="ARBA00023146"/>
    </source>
</evidence>
<name>A0AAD5SVF2_9FUNG</name>
<evidence type="ECO:0000313" key="10">
    <source>
        <dbReference type="EMBL" id="KAJ3103910.1"/>
    </source>
</evidence>
<dbReference type="GO" id="GO:0005524">
    <property type="term" value="F:ATP binding"/>
    <property type="evidence" value="ECO:0007669"/>
    <property type="project" value="UniProtKB-KW"/>
</dbReference>
<protein>
    <recommendedName>
        <fullName evidence="2">tryptophan--tRNA ligase</fullName>
        <ecNumber evidence="2">6.1.1.2</ecNumber>
    </recommendedName>
    <alternativeName>
        <fullName evidence="8">Tryptophanyl-tRNA synthetase</fullName>
    </alternativeName>
</protein>
<dbReference type="FunFam" id="1.10.240.10:FF:000007">
    <property type="entry name" value="Tryptophan--tRNA ligase"/>
    <property type="match status" value="1"/>
</dbReference>
<dbReference type="AlphaFoldDB" id="A0AAD5SVF2"/>
<evidence type="ECO:0000256" key="8">
    <source>
        <dbReference type="ARBA" id="ARBA00030268"/>
    </source>
</evidence>
<evidence type="ECO:0000256" key="4">
    <source>
        <dbReference type="ARBA" id="ARBA00022741"/>
    </source>
</evidence>
<comment type="catalytic activity">
    <reaction evidence="9">
        <text>tRNA(Trp) + L-tryptophan + ATP = L-tryptophyl-tRNA(Trp) + AMP + diphosphate + H(+)</text>
        <dbReference type="Rhea" id="RHEA:24080"/>
        <dbReference type="Rhea" id="RHEA-COMP:9671"/>
        <dbReference type="Rhea" id="RHEA-COMP:9705"/>
        <dbReference type="ChEBI" id="CHEBI:15378"/>
        <dbReference type="ChEBI" id="CHEBI:30616"/>
        <dbReference type="ChEBI" id="CHEBI:33019"/>
        <dbReference type="ChEBI" id="CHEBI:57912"/>
        <dbReference type="ChEBI" id="CHEBI:78442"/>
        <dbReference type="ChEBI" id="CHEBI:78535"/>
        <dbReference type="ChEBI" id="CHEBI:456215"/>
        <dbReference type="EC" id="6.1.1.2"/>
    </reaction>
</comment>
<proteinExistence type="inferred from homology"/>
<dbReference type="InterPro" id="IPR014729">
    <property type="entry name" value="Rossmann-like_a/b/a_fold"/>
</dbReference>
<dbReference type="NCBIfam" id="TIGR00233">
    <property type="entry name" value="trpS"/>
    <property type="match status" value="1"/>
</dbReference>
<dbReference type="EC" id="6.1.1.2" evidence="2"/>